<dbReference type="PANTHER" id="PTHR43725:SF53">
    <property type="entry name" value="UDP-ARABINOSE 4-EPIMERASE 1"/>
    <property type="match status" value="1"/>
</dbReference>
<sequence>VLGGAGFLGSHLAEKLLQKGHAVRVFDRPNANRDNLAAVAGDVEFLGGDFSNQTDLELALDGVKTVYHLISTTIPSTSNENPVYDVETNLVPTLHLLDASLRHKVDRIVFLSSGGTVYGKPETLPIQETHNTEPQVSYGLIKLTIERYLALYHRLHKLSSTIIRLANPYGPRQNPDAPQGAAAVFLGKAAQGKPIQIWGDGGVVRDYIYVDDAVRGVMAAANGPSSFAAYNIGSGVGVSLKELIEGIEKVSDRKLDVAYTHGRPFDVPANVLDISAAQRDLNWKPEVGLEDGLKRTWDWLRATLGERS</sequence>
<dbReference type="EMBL" id="JABDJR010000343">
    <property type="protein sequence ID" value="NNF06826.1"/>
    <property type="molecule type" value="Genomic_DNA"/>
</dbReference>
<dbReference type="Gene3D" id="3.90.25.10">
    <property type="entry name" value="UDP-galactose 4-epimerase, domain 1"/>
    <property type="match status" value="1"/>
</dbReference>
<feature type="non-terminal residue" evidence="7">
    <location>
        <position position="1"/>
    </location>
</feature>
<organism evidence="7 8">
    <name type="scientific">Eiseniibacteriota bacterium</name>
    <dbReference type="NCBI Taxonomy" id="2212470"/>
    <lineage>
        <taxon>Bacteria</taxon>
        <taxon>Candidatus Eiseniibacteriota</taxon>
    </lineage>
</organism>
<evidence type="ECO:0000313" key="7">
    <source>
        <dbReference type="EMBL" id="NNF06826.1"/>
    </source>
</evidence>
<dbReference type="Pfam" id="PF01370">
    <property type="entry name" value="Epimerase"/>
    <property type="match status" value="1"/>
</dbReference>
<name>A0A7Y2E7W8_UNCEI</name>
<evidence type="ECO:0000256" key="1">
    <source>
        <dbReference type="ARBA" id="ARBA00004947"/>
    </source>
</evidence>
<dbReference type="InterPro" id="IPR001509">
    <property type="entry name" value="Epimerase_deHydtase"/>
</dbReference>
<dbReference type="Proteomes" id="UP000547674">
    <property type="component" value="Unassembled WGS sequence"/>
</dbReference>
<dbReference type="AlphaFoldDB" id="A0A7Y2E7W8"/>
<accession>A0A7Y2E7W8</accession>
<evidence type="ECO:0000259" key="6">
    <source>
        <dbReference type="Pfam" id="PF01370"/>
    </source>
</evidence>
<dbReference type="SUPFAM" id="SSF51735">
    <property type="entry name" value="NAD(P)-binding Rossmann-fold domains"/>
    <property type="match status" value="1"/>
</dbReference>
<comment type="caution">
    <text evidence="7">The sequence shown here is derived from an EMBL/GenBank/DDBJ whole genome shotgun (WGS) entry which is preliminary data.</text>
</comment>
<evidence type="ECO:0000256" key="3">
    <source>
        <dbReference type="ARBA" id="ARBA00018569"/>
    </source>
</evidence>
<evidence type="ECO:0000256" key="4">
    <source>
        <dbReference type="ARBA" id="ARBA00031367"/>
    </source>
</evidence>
<proteinExistence type="inferred from homology"/>
<dbReference type="PANTHER" id="PTHR43725">
    <property type="entry name" value="UDP-GLUCOSE 4-EPIMERASE"/>
    <property type="match status" value="1"/>
</dbReference>
<protein>
    <recommendedName>
        <fullName evidence="3">UDP-glucose 4-epimerase</fullName>
    </recommendedName>
    <alternativeName>
        <fullName evidence="5">Galactowaldenase</fullName>
    </alternativeName>
    <alternativeName>
        <fullName evidence="4">UDP-galactose 4-epimerase</fullName>
    </alternativeName>
</protein>
<reference evidence="7 8" key="1">
    <citation type="submission" date="2020-03" db="EMBL/GenBank/DDBJ databases">
        <title>Metabolic flexibility allows generalist bacteria to become dominant in a frequently disturbed ecosystem.</title>
        <authorList>
            <person name="Chen Y.-J."/>
            <person name="Leung P.M."/>
            <person name="Bay S.K."/>
            <person name="Hugenholtz P."/>
            <person name="Kessler A.J."/>
            <person name="Shelley G."/>
            <person name="Waite D.W."/>
            <person name="Cook P.L."/>
            <person name="Greening C."/>
        </authorList>
    </citation>
    <scope>NUCLEOTIDE SEQUENCE [LARGE SCALE GENOMIC DNA]</scope>
    <source>
        <strain evidence="7">SS_bin_28</strain>
    </source>
</reference>
<evidence type="ECO:0000256" key="5">
    <source>
        <dbReference type="ARBA" id="ARBA00033067"/>
    </source>
</evidence>
<feature type="domain" description="NAD-dependent epimerase/dehydratase" evidence="6">
    <location>
        <begin position="1"/>
        <end position="233"/>
    </location>
</feature>
<dbReference type="Gene3D" id="3.40.50.720">
    <property type="entry name" value="NAD(P)-binding Rossmann-like Domain"/>
    <property type="match status" value="1"/>
</dbReference>
<dbReference type="InterPro" id="IPR036291">
    <property type="entry name" value="NAD(P)-bd_dom_sf"/>
</dbReference>
<comment type="pathway">
    <text evidence="1">Carbohydrate metabolism; galactose metabolism.</text>
</comment>
<comment type="similarity">
    <text evidence="2">Belongs to the NAD(P)-dependent epimerase/dehydratase family.</text>
</comment>
<evidence type="ECO:0000313" key="8">
    <source>
        <dbReference type="Proteomes" id="UP000547674"/>
    </source>
</evidence>
<gene>
    <name evidence="7" type="ORF">HKN21_08695</name>
</gene>
<evidence type="ECO:0000256" key="2">
    <source>
        <dbReference type="ARBA" id="ARBA00007637"/>
    </source>
</evidence>
<dbReference type="PRINTS" id="PR01713">
    <property type="entry name" value="NUCEPIMERASE"/>
</dbReference>